<proteinExistence type="predicted"/>
<dbReference type="InterPro" id="IPR038056">
    <property type="entry name" value="YjbR-like_sf"/>
</dbReference>
<dbReference type="InterPro" id="IPR007351">
    <property type="entry name" value="YjbR"/>
</dbReference>
<dbReference type="AlphaFoldDB" id="A0A1G9UJ87"/>
<dbReference type="InterPro" id="IPR058532">
    <property type="entry name" value="YjbR/MT2646/Rv2570-like"/>
</dbReference>
<dbReference type="GO" id="GO:0003677">
    <property type="term" value="F:DNA binding"/>
    <property type="evidence" value="ECO:0007669"/>
    <property type="project" value="UniProtKB-KW"/>
</dbReference>
<dbReference type="Pfam" id="PF04237">
    <property type="entry name" value="YjbR"/>
    <property type="match status" value="1"/>
</dbReference>
<keyword evidence="1" id="KW-0238">DNA-binding</keyword>
<dbReference type="SUPFAM" id="SSF142906">
    <property type="entry name" value="YjbR-like"/>
    <property type="match status" value="1"/>
</dbReference>
<dbReference type="PANTHER" id="PTHR35145">
    <property type="entry name" value="CYTOPLASMIC PROTEIN-RELATED"/>
    <property type="match status" value="1"/>
</dbReference>
<keyword evidence="2" id="KW-1185">Reference proteome</keyword>
<dbReference type="EMBL" id="FNHZ01000001">
    <property type="protein sequence ID" value="SDM59958.1"/>
    <property type="molecule type" value="Genomic_DNA"/>
</dbReference>
<protein>
    <submittedName>
        <fullName evidence="1">Predicted DNA-binding protein, MmcQ/YjbR family</fullName>
    </submittedName>
</protein>
<name>A0A1G9UJ87_9FIRM</name>
<dbReference type="Gene3D" id="3.90.1150.30">
    <property type="match status" value="1"/>
</dbReference>
<evidence type="ECO:0000313" key="1">
    <source>
        <dbReference type="EMBL" id="SDM59958.1"/>
    </source>
</evidence>
<dbReference type="PANTHER" id="PTHR35145:SF1">
    <property type="entry name" value="CYTOPLASMIC PROTEIN"/>
    <property type="match status" value="1"/>
</dbReference>
<gene>
    <name evidence="1" type="ORF">SAMN05216544_0784</name>
</gene>
<dbReference type="Proteomes" id="UP000187651">
    <property type="component" value="Unassembled WGS sequence"/>
</dbReference>
<accession>A0A1G9UJ87</accession>
<reference evidence="2" key="1">
    <citation type="submission" date="2016-10" db="EMBL/GenBank/DDBJ databases">
        <authorList>
            <person name="Varghese N."/>
            <person name="Submissions S."/>
        </authorList>
    </citation>
    <scope>NUCLEOTIDE SEQUENCE [LARGE SCALE GENOMIC DNA]</scope>
    <source>
        <strain evidence="2">M83</strain>
    </source>
</reference>
<organism evidence="1 2">
    <name type="scientific">Lachnospira pectinoschiza</name>
    <dbReference type="NCBI Taxonomy" id="28052"/>
    <lineage>
        <taxon>Bacteria</taxon>
        <taxon>Bacillati</taxon>
        <taxon>Bacillota</taxon>
        <taxon>Clostridia</taxon>
        <taxon>Lachnospirales</taxon>
        <taxon>Lachnospiraceae</taxon>
        <taxon>Lachnospira</taxon>
    </lineage>
</organism>
<evidence type="ECO:0000313" key="2">
    <source>
        <dbReference type="Proteomes" id="UP000187651"/>
    </source>
</evidence>
<sequence length="155" mass="17947">MQNNKEQCGIDLAGGVLMASVRDEVSKYIKKKYKASPEYLWKRYPSFAVYRHEDNRKWFALIATIGRDKLGIDSTDEVDVLNVKIDDLMLRDILLQQPGFYPGYHMNKGSWMTILLDGTVSFDEIFNMIDGSFLDTASKKKKDKFRQPKEWIVPA</sequence>